<reference evidence="2 3" key="1">
    <citation type="submission" date="2019-03" db="EMBL/GenBank/DDBJ databases">
        <title>Ramlibacter sp. 18x22-1, whole genome shotgun sequence.</title>
        <authorList>
            <person name="Zhang X."/>
            <person name="Feng G."/>
            <person name="Zhu H."/>
        </authorList>
    </citation>
    <scope>NUCLEOTIDE SEQUENCE [LARGE SCALE GENOMIC DNA]</scope>
    <source>
        <strain evidence="2 3">18x22-1</strain>
    </source>
</reference>
<gene>
    <name evidence="2" type="ORF">EZ216_19975</name>
</gene>
<evidence type="ECO:0000313" key="2">
    <source>
        <dbReference type="EMBL" id="TFY96664.1"/>
    </source>
</evidence>
<organism evidence="2 3">
    <name type="scientific">Ramlibacter humi</name>
    <dbReference type="NCBI Taxonomy" id="2530451"/>
    <lineage>
        <taxon>Bacteria</taxon>
        <taxon>Pseudomonadati</taxon>
        <taxon>Pseudomonadota</taxon>
        <taxon>Betaproteobacteria</taxon>
        <taxon>Burkholderiales</taxon>
        <taxon>Comamonadaceae</taxon>
        <taxon>Ramlibacter</taxon>
    </lineage>
</organism>
<sequence length="352" mass="34904">MADAAGTAGSATAGSQASGQASGAAASPALNPAAMMTVPKAGDFWLTTTHAGEAQRYPHMARLANGSYVAVRANFATPGSGIVLMQAFDAGGNPSGAETSVAEGQSPGVTSFPDGSFLVTWVVPPPTFALSFPVYGQRFDASGQPIGARLSLGYYADDAQPAAVSADTFILGVIAQLGHVNGPAGSLAGFSLDGSTVLTTPALQEDPCGINGTPAVTALPGGGFVAAWPYQCVGNPQIVLRRYDAAGNFTASRFDALSMTGTPSLATLSNGTVVVAWTMADGINAPSARALLLGATLPASAGGAIAVPAQGGRTPLAVSAVTAGGFVIPWSATGPAEATVPVSRYSNDGTPM</sequence>
<dbReference type="EMBL" id="SMLK01000010">
    <property type="protein sequence ID" value="TFY96664.1"/>
    <property type="molecule type" value="Genomic_DNA"/>
</dbReference>
<dbReference type="Proteomes" id="UP000297839">
    <property type="component" value="Unassembled WGS sequence"/>
</dbReference>
<evidence type="ECO:0000256" key="1">
    <source>
        <dbReference type="SAM" id="MobiDB-lite"/>
    </source>
</evidence>
<comment type="caution">
    <text evidence="2">The sequence shown here is derived from an EMBL/GenBank/DDBJ whole genome shotgun (WGS) entry which is preliminary data.</text>
</comment>
<proteinExistence type="predicted"/>
<dbReference type="OrthoDB" id="6091599at2"/>
<protein>
    <submittedName>
        <fullName evidence="2">Uncharacterized protein</fullName>
    </submittedName>
</protein>
<evidence type="ECO:0000313" key="3">
    <source>
        <dbReference type="Proteomes" id="UP000297839"/>
    </source>
</evidence>
<name>A0A4Z0BEX6_9BURK</name>
<keyword evidence="3" id="KW-1185">Reference proteome</keyword>
<dbReference type="RefSeq" id="WP_135251557.1">
    <property type="nucleotide sequence ID" value="NZ_SMLK01000010.1"/>
</dbReference>
<dbReference type="AlphaFoldDB" id="A0A4Z0BEX6"/>
<accession>A0A4Z0BEX6</accession>
<feature type="region of interest" description="Disordered" evidence="1">
    <location>
        <begin position="1"/>
        <end position="25"/>
    </location>
</feature>